<dbReference type="CDD" id="cd17909">
    <property type="entry name" value="CheC_ClassI"/>
    <property type="match status" value="1"/>
</dbReference>
<reference evidence="5 7" key="2">
    <citation type="journal article" date="2020" name="Extremophiles">
        <title>Genomic analysis of Caldalkalibacillus thermarum TA2.A1 reveals aerobic alkaliphilic metabolism and evolutionary hallmarks linking alkaliphilic bacteria and plant life.</title>
        <authorList>
            <person name="de Jong S.I."/>
            <person name="van den Broek M.A."/>
            <person name="Merkel A.Y."/>
            <person name="de la Torre Cortes P."/>
            <person name="Kalamorz F."/>
            <person name="Cook G.M."/>
            <person name="van Loosdrecht M.C.M."/>
            <person name="McMillan D.G.G."/>
        </authorList>
    </citation>
    <scope>NUCLEOTIDE SEQUENCE [LARGE SCALE GENOMIC DNA]</scope>
    <source>
        <strain evidence="5 7">TA2.A1</strain>
    </source>
</reference>
<evidence type="ECO:0000259" key="3">
    <source>
        <dbReference type="Pfam" id="PF04509"/>
    </source>
</evidence>
<evidence type="ECO:0000313" key="5">
    <source>
        <dbReference type="EMBL" id="QZT33001.1"/>
    </source>
</evidence>
<dbReference type="Gene3D" id="3.40.1550.10">
    <property type="entry name" value="CheC-like"/>
    <property type="match status" value="1"/>
</dbReference>
<dbReference type="PANTHER" id="PTHR43693:SF1">
    <property type="entry name" value="PROTEIN PHOSPHATASE CHEZ"/>
    <property type="match status" value="1"/>
</dbReference>
<gene>
    <name evidence="4" type="ORF">CathTA2_1943</name>
    <name evidence="5" type="ORF">HUR95_11745</name>
</gene>
<evidence type="ECO:0000313" key="4">
    <source>
        <dbReference type="EMBL" id="EGL82501.1"/>
    </source>
</evidence>
<reference evidence="4 6" key="1">
    <citation type="journal article" date="2011" name="J. Bacteriol.">
        <title>Draft genome sequence of the thermoalkaliphilic Caldalkalibacillus thermarum strain TA2.A1.</title>
        <authorList>
            <person name="Kalamorz F."/>
            <person name="Keis S."/>
            <person name="McMillan D.G."/>
            <person name="Olsson K."/>
            <person name="Stanton J.A."/>
            <person name="Stockwell P."/>
            <person name="Black M.A."/>
            <person name="Klingeman D.M."/>
            <person name="Land M.L."/>
            <person name="Han C.S."/>
            <person name="Martin S.L."/>
            <person name="Becher S.A."/>
            <person name="Peddie C.J."/>
            <person name="Morgan H.W."/>
            <person name="Matthies D."/>
            <person name="Preiss L."/>
            <person name="Meier T."/>
            <person name="Brown S.D."/>
            <person name="Cook G.M."/>
        </authorList>
    </citation>
    <scope>NUCLEOTIDE SEQUENCE [LARGE SCALE GENOMIC DNA]</scope>
    <source>
        <strain evidence="4 6">TA2.A1</strain>
    </source>
</reference>
<dbReference type="SUPFAM" id="SSF103039">
    <property type="entry name" value="CheC-like"/>
    <property type="match status" value="1"/>
</dbReference>
<dbReference type="eggNOG" id="COG1776">
    <property type="taxonomic scope" value="Bacteria"/>
</dbReference>
<dbReference type="PANTHER" id="PTHR43693">
    <property type="entry name" value="PROTEIN PHOSPHATASE CHEZ"/>
    <property type="match status" value="1"/>
</dbReference>
<evidence type="ECO:0000256" key="1">
    <source>
        <dbReference type="ARBA" id="ARBA00022500"/>
    </source>
</evidence>
<evidence type="ECO:0000256" key="2">
    <source>
        <dbReference type="ARBA" id="ARBA00022801"/>
    </source>
</evidence>
<dbReference type="Proteomes" id="UP000825179">
    <property type="component" value="Chromosome"/>
</dbReference>
<feature type="domain" description="CheC-like protein" evidence="3">
    <location>
        <begin position="107"/>
        <end position="142"/>
    </location>
</feature>
<dbReference type="EMBL" id="AFCE01000147">
    <property type="protein sequence ID" value="EGL82501.1"/>
    <property type="molecule type" value="Genomic_DNA"/>
</dbReference>
<dbReference type="EMBL" id="CP082237">
    <property type="protein sequence ID" value="QZT33001.1"/>
    <property type="molecule type" value="Genomic_DNA"/>
</dbReference>
<evidence type="ECO:0000313" key="7">
    <source>
        <dbReference type="Proteomes" id="UP000825179"/>
    </source>
</evidence>
<dbReference type="Proteomes" id="UP000010716">
    <property type="component" value="Unassembled WGS sequence"/>
</dbReference>
<accession>F5L7Z3</accession>
<dbReference type="GO" id="GO:0006935">
    <property type="term" value="P:chemotaxis"/>
    <property type="evidence" value="ECO:0007669"/>
    <property type="project" value="UniProtKB-KW"/>
</dbReference>
<reference evidence="5" key="3">
    <citation type="submission" date="2021-08" db="EMBL/GenBank/DDBJ databases">
        <authorList>
            <person name="de Jong S."/>
            <person name="van den Broek M."/>
            <person name="Merkel A."/>
            <person name="de la Torre Cortes P."/>
            <person name="Kalamorz F."/>
            <person name="Cook G."/>
            <person name="van Loosdrecht M."/>
            <person name="McMillan D."/>
        </authorList>
    </citation>
    <scope>NUCLEOTIDE SEQUENCE</scope>
    <source>
        <strain evidence="5">TA2.A1</strain>
    </source>
</reference>
<proteinExistence type="predicted"/>
<dbReference type="GO" id="GO:0016787">
    <property type="term" value="F:hydrolase activity"/>
    <property type="evidence" value="ECO:0007669"/>
    <property type="project" value="UniProtKB-KW"/>
</dbReference>
<dbReference type="Pfam" id="PF04509">
    <property type="entry name" value="CheC"/>
    <property type="match status" value="2"/>
</dbReference>
<dbReference type="InterPro" id="IPR050992">
    <property type="entry name" value="CheZ_family_phosphatases"/>
</dbReference>
<protein>
    <submittedName>
        <fullName evidence="4">CheC, inhibitor of MCP methylation</fullName>
    </submittedName>
    <submittedName>
        <fullName evidence="5">Chemotaxis protein CheC</fullName>
    </submittedName>
</protein>
<dbReference type="RefSeq" id="WP_007505129.1">
    <property type="nucleotide sequence ID" value="NZ_AFCE01000147.1"/>
</dbReference>
<keyword evidence="7" id="KW-1185">Reference proteome</keyword>
<dbReference type="InterPro" id="IPR028976">
    <property type="entry name" value="CheC-like_sf"/>
</dbReference>
<keyword evidence="2" id="KW-0378">Hydrolase</keyword>
<organism evidence="4 6">
    <name type="scientific">Caldalkalibacillus thermarum (strain TA2.A1)</name>
    <dbReference type="NCBI Taxonomy" id="986075"/>
    <lineage>
        <taxon>Bacteria</taxon>
        <taxon>Bacillati</taxon>
        <taxon>Bacillota</taxon>
        <taxon>Bacilli</taxon>
        <taxon>Bacillales</taxon>
        <taxon>Bacillaceae</taxon>
        <taxon>Caldalkalibacillus</taxon>
    </lineage>
</organism>
<name>F5L7Z3_CALTT</name>
<feature type="domain" description="CheC-like protein" evidence="3">
    <location>
        <begin position="10"/>
        <end position="45"/>
    </location>
</feature>
<dbReference type="InterPro" id="IPR007597">
    <property type="entry name" value="CheC"/>
</dbReference>
<evidence type="ECO:0000313" key="6">
    <source>
        <dbReference type="Proteomes" id="UP000010716"/>
    </source>
</evidence>
<keyword evidence="1" id="KW-0145">Chemotaxis</keyword>
<dbReference type="OrthoDB" id="9812187at2"/>
<dbReference type="KEGG" id="cthu:HUR95_11745"/>
<dbReference type="AlphaFoldDB" id="F5L7Z3"/>
<sequence length="210" mass="22828">MSTWDQLNNMQVDVLKEIGNIGAGHAATSLAHLLQKPIQMKVPDVRLVSFDEIAERVGGAEHVIVATVLTIQGDVTGYMFFILHQEKAEKLIRNLFSPEASDLLNDLHLSAIQEVGNILCGSYLSALADLTGLNIQPSVPEVAIDMAAAILSYGLLEVGKVGNDALVIDACFYDQSGQDPIEGHFFLLPDPDSFSRLFQALGVTEHDKRD</sequence>